<dbReference type="PANTHER" id="PTHR34773:SF1">
    <property type="entry name" value="FLAGELLAR SECRETION CHAPERONE FLIS"/>
    <property type="match status" value="1"/>
</dbReference>
<dbReference type="AlphaFoldDB" id="A0A1Y6EJ38"/>
<evidence type="ECO:0000256" key="3">
    <source>
        <dbReference type="ARBA" id="ARBA00022490"/>
    </source>
</evidence>
<evidence type="ECO:0000256" key="1">
    <source>
        <dbReference type="ARBA" id="ARBA00004514"/>
    </source>
</evidence>
<name>A0A1Y6EJ38_9GAMM</name>
<evidence type="ECO:0000256" key="2">
    <source>
        <dbReference type="ARBA" id="ARBA00008787"/>
    </source>
</evidence>
<dbReference type="RefSeq" id="WP_086433859.1">
    <property type="nucleotide sequence ID" value="NZ_FXWH01000001.1"/>
</dbReference>
<keyword evidence="8" id="KW-1185">Reference proteome</keyword>
<dbReference type="PIRSF" id="PIRSF039090">
    <property type="entry name" value="Flis"/>
    <property type="match status" value="1"/>
</dbReference>
<keyword evidence="7" id="KW-0966">Cell projection</keyword>
<comment type="similarity">
    <text evidence="2 6">Belongs to the FliS family.</text>
</comment>
<keyword evidence="3 6" id="KW-0963">Cytoplasm</keyword>
<evidence type="ECO:0000313" key="8">
    <source>
        <dbReference type="Proteomes" id="UP000194450"/>
    </source>
</evidence>
<protein>
    <recommendedName>
        <fullName evidence="6">Flagellar secretion chaperone FliS</fullName>
    </recommendedName>
</protein>
<dbReference type="GO" id="GO:0044780">
    <property type="term" value="P:bacterial-type flagellum assembly"/>
    <property type="evidence" value="ECO:0007669"/>
    <property type="project" value="InterPro"/>
</dbReference>
<dbReference type="PANTHER" id="PTHR34773">
    <property type="entry name" value="FLAGELLAR SECRETION CHAPERONE FLIS"/>
    <property type="match status" value="1"/>
</dbReference>
<dbReference type="OrthoDB" id="9792010at2"/>
<keyword evidence="5" id="KW-0143">Chaperone</keyword>
<keyword evidence="4 6" id="KW-1005">Bacterial flagellum biogenesis</keyword>
<evidence type="ECO:0000313" key="7">
    <source>
        <dbReference type="EMBL" id="SMQ62359.1"/>
    </source>
</evidence>
<sequence length="144" mass="15806">MNKGLNAYHQVGVKDQVASAEPHKIIQMLMQGAIDRLAQARGCIERKEYQAKGAHLARAVGIVNALRDSLKPVPGAEELTTNLNDLYVFILEQINKASVTNEAQPLIDSADIMQTIKEGWDAIPQAARDEAYQQQAEMQSASGY</sequence>
<accession>A0A1Y6EJ38</accession>
<dbReference type="Gene3D" id="1.20.120.340">
    <property type="entry name" value="Flagellar protein FliS"/>
    <property type="match status" value="1"/>
</dbReference>
<comment type="subcellular location">
    <subcellularLocation>
        <location evidence="1 6">Cytoplasm</location>
        <location evidence="1 6">Cytosol</location>
    </subcellularLocation>
</comment>
<dbReference type="EMBL" id="FXWH01000001">
    <property type="protein sequence ID" value="SMQ62359.1"/>
    <property type="molecule type" value="Genomic_DNA"/>
</dbReference>
<evidence type="ECO:0000256" key="4">
    <source>
        <dbReference type="ARBA" id="ARBA00022795"/>
    </source>
</evidence>
<dbReference type="InterPro" id="IPR036584">
    <property type="entry name" value="FliS_sf"/>
</dbReference>
<dbReference type="SUPFAM" id="SSF101116">
    <property type="entry name" value="Flagellar export chaperone FliS"/>
    <property type="match status" value="1"/>
</dbReference>
<dbReference type="InterPro" id="IPR003713">
    <property type="entry name" value="FliS"/>
</dbReference>
<dbReference type="GO" id="GO:0071973">
    <property type="term" value="P:bacterial-type flagellum-dependent cell motility"/>
    <property type="evidence" value="ECO:0007669"/>
    <property type="project" value="TreeGrafter"/>
</dbReference>
<keyword evidence="7" id="KW-0969">Cilium</keyword>
<organism evidence="7 8">
    <name type="scientific">Pseudidiomarina planktonica</name>
    <dbReference type="NCBI Taxonomy" id="1323738"/>
    <lineage>
        <taxon>Bacteria</taxon>
        <taxon>Pseudomonadati</taxon>
        <taxon>Pseudomonadota</taxon>
        <taxon>Gammaproteobacteria</taxon>
        <taxon>Alteromonadales</taxon>
        <taxon>Idiomarinaceae</taxon>
        <taxon>Pseudidiomarina</taxon>
    </lineage>
</organism>
<dbReference type="Proteomes" id="UP000194450">
    <property type="component" value="Unassembled WGS sequence"/>
</dbReference>
<gene>
    <name evidence="7" type="ORF">SAMN06297229_0696</name>
</gene>
<reference evidence="8" key="1">
    <citation type="submission" date="2017-04" db="EMBL/GenBank/DDBJ databases">
        <authorList>
            <person name="Varghese N."/>
            <person name="Submissions S."/>
        </authorList>
    </citation>
    <scope>NUCLEOTIDE SEQUENCE [LARGE SCALE GENOMIC DNA]</scope>
</reference>
<proteinExistence type="inferred from homology"/>
<evidence type="ECO:0000256" key="6">
    <source>
        <dbReference type="PIRNR" id="PIRNR039090"/>
    </source>
</evidence>
<evidence type="ECO:0000256" key="5">
    <source>
        <dbReference type="ARBA" id="ARBA00023186"/>
    </source>
</evidence>
<keyword evidence="7" id="KW-0282">Flagellum</keyword>
<dbReference type="Pfam" id="PF02561">
    <property type="entry name" value="FliS"/>
    <property type="match status" value="1"/>
</dbReference>
<dbReference type="CDD" id="cd16098">
    <property type="entry name" value="FliS"/>
    <property type="match status" value="1"/>
</dbReference>
<dbReference type="GO" id="GO:0005829">
    <property type="term" value="C:cytosol"/>
    <property type="evidence" value="ECO:0007669"/>
    <property type="project" value="UniProtKB-SubCell"/>
</dbReference>
<dbReference type="NCBIfam" id="TIGR00208">
    <property type="entry name" value="fliS"/>
    <property type="match status" value="1"/>
</dbReference>